<organism evidence="2 3">
    <name type="scientific">Geomonas subterranea</name>
    <dbReference type="NCBI Taxonomy" id="2847989"/>
    <lineage>
        <taxon>Bacteria</taxon>
        <taxon>Pseudomonadati</taxon>
        <taxon>Thermodesulfobacteriota</taxon>
        <taxon>Desulfuromonadia</taxon>
        <taxon>Geobacterales</taxon>
        <taxon>Geobacteraceae</taxon>
        <taxon>Geomonas</taxon>
    </lineage>
</organism>
<protein>
    <submittedName>
        <fullName evidence="2">PilZ domain-containing protein</fullName>
    </submittedName>
</protein>
<dbReference type="Pfam" id="PF07238">
    <property type="entry name" value="PilZ"/>
    <property type="match status" value="1"/>
</dbReference>
<dbReference type="Proteomes" id="UP000683559">
    <property type="component" value="Chromosome"/>
</dbReference>
<dbReference type="InterPro" id="IPR009875">
    <property type="entry name" value="PilZ_domain"/>
</dbReference>
<feature type="domain" description="PilZ" evidence="1">
    <location>
        <begin position="7"/>
        <end position="88"/>
    </location>
</feature>
<dbReference type="RefSeq" id="WP_217288947.1">
    <property type="nucleotide sequence ID" value="NZ_CP077683.1"/>
</dbReference>
<evidence type="ECO:0000313" key="3">
    <source>
        <dbReference type="Proteomes" id="UP000683559"/>
    </source>
</evidence>
<evidence type="ECO:0000259" key="1">
    <source>
        <dbReference type="Pfam" id="PF07238"/>
    </source>
</evidence>
<gene>
    <name evidence="2" type="ORF">KP001_07695</name>
</gene>
<accession>A0ABX8LNW9</accession>
<keyword evidence="3" id="KW-1185">Reference proteome</keyword>
<dbReference type="EMBL" id="CP077683">
    <property type="protein sequence ID" value="QXE92395.1"/>
    <property type="molecule type" value="Genomic_DNA"/>
</dbReference>
<proteinExistence type="predicted"/>
<name>A0ABX8LNW9_9BACT</name>
<sequence>MKIFAERNSVRFKGEIPLEIKHGTGITRDFSSCGLYFFTDQQICLGETLELVMLLEHQNLGQMVRLRCEADVVRVEPECDRFGVAVAITRHLVDTARDTPAGRT</sequence>
<reference evidence="2 3" key="1">
    <citation type="submission" date="2021-06" db="EMBL/GenBank/DDBJ databases">
        <title>Gemonas diversity in paddy soil.</title>
        <authorList>
            <person name="Liu G."/>
        </authorList>
    </citation>
    <scope>NUCLEOTIDE SEQUENCE [LARGE SCALE GENOMIC DNA]</scope>
    <source>
        <strain evidence="2 3">RG2</strain>
    </source>
</reference>
<evidence type="ECO:0000313" key="2">
    <source>
        <dbReference type="EMBL" id="QXE92395.1"/>
    </source>
</evidence>